<keyword evidence="4" id="KW-0998">Cell outer membrane</keyword>
<evidence type="ECO:0000313" key="9">
    <source>
        <dbReference type="Proteomes" id="UP000063308"/>
    </source>
</evidence>
<feature type="signal peptide" evidence="6">
    <location>
        <begin position="1"/>
        <end position="38"/>
    </location>
</feature>
<evidence type="ECO:0000256" key="6">
    <source>
        <dbReference type="SAM" id="SignalP"/>
    </source>
</evidence>
<feature type="chain" id="PRO_5002418680" evidence="6">
    <location>
        <begin position="39"/>
        <end position="269"/>
    </location>
</feature>
<evidence type="ECO:0000313" key="8">
    <source>
        <dbReference type="EMBL" id="BAR58467.1"/>
    </source>
</evidence>
<gene>
    <name evidence="8" type="ORF">NK6_5308</name>
</gene>
<evidence type="ECO:0000259" key="7">
    <source>
        <dbReference type="Pfam" id="PF13505"/>
    </source>
</evidence>
<comment type="similarity">
    <text evidence="5">Belongs to the Omp25/RopB family.</text>
</comment>
<dbReference type="InterPro" id="IPR027385">
    <property type="entry name" value="Beta-barrel_OMP"/>
</dbReference>
<dbReference type="SUPFAM" id="SSF56925">
    <property type="entry name" value="OMPA-like"/>
    <property type="match status" value="1"/>
</dbReference>
<dbReference type="InterPro" id="IPR011250">
    <property type="entry name" value="OMP/PagP_B-barrel"/>
</dbReference>
<keyword evidence="3" id="KW-0472">Membrane</keyword>
<sequence length="269" mass="28663">MGVVPFLNFFLGRFLVMKKLLIAAAGMMAVGLSAPASAADLAARPYTKAPPPVVAPIYDWTGFYIGANGGWGQSHSCVDFVTALGTVASGCGDRSGGVVGGQIGYRWQTSQFVFGLEAQGDWADLKNTRVSLFNPTLSTTAKTDAIGLFTGQLGWAWNSALLYVKGGAAVTSNRLTIFDNTTGIGLVSADNTRWGGTLGVGFEYGFTPNWSVGVEYDHLWMGHANNSFSVVDPRLAAVLNDRISQDVDMVTVRFNYRFGGYGAPIAARY</sequence>
<dbReference type="PANTHER" id="PTHR34001">
    <property type="entry name" value="BLL7405 PROTEIN"/>
    <property type="match status" value="1"/>
</dbReference>
<evidence type="ECO:0000256" key="4">
    <source>
        <dbReference type="ARBA" id="ARBA00023237"/>
    </source>
</evidence>
<dbReference type="Proteomes" id="UP000063308">
    <property type="component" value="Chromosome"/>
</dbReference>
<name>A0A0E4BRN7_9BRAD</name>
<keyword evidence="2 6" id="KW-0732">Signal</keyword>
<evidence type="ECO:0000256" key="1">
    <source>
        <dbReference type="ARBA" id="ARBA00004442"/>
    </source>
</evidence>
<protein>
    <submittedName>
        <fullName evidence="8">Putative quter-membrane immunogenic proteinprecursor</fullName>
    </submittedName>
</protein>
<dbReference type="EMBL" id="AP014685">
    <property type="protein sequence ID" value="BAR58467.1"/>
    <property type="molecule type" value="Genomic_DNA"/>
</dbReference>
<evidence type="ECO:0000256" key="3">
    <source>
        <dbReference type="ARBA" id="ARBA00023136"/>
    </source>
</evidence>
<proteinExistence type="inferred from homology"/>
<dbReference type="AlphaFoldDB" id="A0A0E4BRN7"/>
<comment type="subcellular location">
    <subcellularLocation>
        <location evidence="1">Cell outer membrane</location>
    </subcellularLocation>
</comment>
<reference evidence="8 9" key="1">
    <citation type="submission" date="2014-11" db="EMBL/GenBank/DDBJ databases">
        <title>Symbiosis island explosion on the genome of extra-slow-growing strains of soybean bradyrhizobia with massive insertion sequences.</title>
        <authorList>
            <person name="Iida T."/>
            <person name="Minamisawa K."/>
        </authorList>
    </citation>
    <scope>NUCLEOTIDE SEQUENCE [LARGE SCALE GENOMIC DNA]</scope>
    <source>
        <strain evidence="8 9">NK6</strain>
    </source>
</reference>
<dbReference type="InterPro" id="IPR051692">
    <property type="entry name" value="OMP-like"/>
</dbReference>
<accession>A0A0E4BRN7</accession>
<dbReference type="Gene3D" id="2.40.160.20">
    <property type="match status" value="1"/>
</dbReference>
<organism evidence="8 9">
    <name type="scientific">Bradyrhizobium diazoefficiens</name>
    <dbReference type="NCBI Taxonomy" id="1355477"/>
    <lineage>
        <taxon>Bacteria</taxon>
        <taxon>Pseudomonadati</taxon>
        <taxon>Pseudomonadota</taxon>
        <taxon>Alphaproteobacteria</taxon>
        <taxon>Hyphomicrobiales</taxon>
        <taxon>Nitrobacteraceae</taxon>
        <taxon>Bradyrhizobium</taxon>
    </lineage>
</organism>
<dbReference type="GO" id="GO:0009279">
    <property type="term" value="C:cell outer membrane"/>
    <property type="evidence" value="ECO:0007669"/>
    <property type="project" value="UniProtKB-SubCell"/>
</dbReference>
<dbReference type="PANTHER" id="PTHR34001:SF3">
    <property type="entry name" value="BLL7405 PROTEIN"/>
    <property type="match status" value="1"/>
</dbReference>
<evidence type="ECO:0000256" key="2">
    <source>
        <dbReference type="ARBA" id="ARBA00022729"/>
    </source>
</evidence>
<dbReference type="Pfam" id="PF13505">
    <property type="entry name" value="OMP_b-brl"/>
    <property type="match status" value="1"/>
</dbReference>
<feature type="domain" description="Outer membrane protein beta-barrel" evidence="7">
    <location>
        <begin position="57"/>
        <end position="258"/>
    </location>
</feature>
<evidence type="ECO:0000256" key="5">
    <source>
        <dbReference type="ARBA" id="ARBA00038306"/>
    </source>
</evidence>